<feature type="domain" description="Nitroreductase" evidence="3">
    <location>
        <begin position="82"/>
        <end position="144"/>
    </location>
</feature>
<evidence type="ECO:0000256" key="2">
    <source>
        <dbReference type="ARBA" id="ARBA00023002"/>
    </source>
</evidence>
<dbReference type="InterPro" id="IPR029479">
    <property type="entry name" value="Nitroreductase"/>
</dbReference>
<dbReference type="KEGG" id="bacg:D2962_04060"/>
<evidence type="ECO:0000313" key="5">
    <source>
        <dbReference type="Proteomes" id="UP000280960"/>
    </source>
</evidence>
<evidence type="ECO:0000259" key="3">
    <source>
        <dbReference type="Pfam" id="PF00881"/>
    </source>
</evidence>
<dbReference type="InterPro" id="IPR000415">
    <property type="entry name" value="Nitroreductase-like"/>
</dbReference>
<gene>
    <name evidence="4" type="ORF">D2962_04060</name>
</gene>
<keyword evidence="2" id="KW-0560">Oxidoreductase</keyword>
<proteinExistence type="inferred from homology"/>
<organism evidence="4 5">
    <name type="scientific">Biomaibacter acetigenes</name>
    <dbReference type="NCBI Taxonomy" id="2316383"/>
    <lineage>
        <taxon>Bacteria</taxon>
        <taxon>Bacillati</taxon>
        <taxon>Bacillota</taxon>
        <taxon>Clostridia</taxon>
        <taxon>Thermosediminibacterales</taxon>
        <taxon>Tepidanaerobacteraceae</taxon>
        <taxon>Biomaibacter</taxon>
    </lineage>
</organism>
<evidence type="ECO:0000313" key="4">
    <source>
        <dbReference type="EMBL" id="AYO29889.1"/>
    </source>
</evidence>
<dbReference type="AlphaFoldDB" id="A0A3G2R3E4"/>
<dbReference type="Gene3D" id="3.40.109.10">
    <property type="entry name" value="NADH Oxidase"/>
    <property type="match status" value="1"/>
</dbReference>
<dbReference type="Proteomes" id="UP000280960">
    <property type="component" value="Chromosome"/>
</dbReference>
<feature type="domain" description="Nitroreductase" evidence="3">
    <location>
        <begin position="8"/>
        <end position="70"/>
    </location>
</feature>
<reference evidence="4 5" key="1">
    <citation type="submission" date="2018-10" db="EMBL/GenBank/DDBJ databases">
        <authorList>
            <person name="Zhang X."/>
        </authorList>
    </citation>
    <scope>NUCLEOTIDE SEQUENCE [LARGE SCALE GENOMIC DNA]</scope>
    <source>
        <strain evidence="4 5">SK-G1</strain>
    </source>
</reference>
<dbReference type="PANTHER" id="PTHR43673:SF10">
    <property type="entry name" value="NADH DEHYDROGENASE_NAD(P)H NITROREDUCTASE XCC3605-RELATED"/>
    <property type="match status" value="1"/>
</dbReference>
<protein>
    <submittedName>
        <fullName evidence="4">Nitroreductase family protein</fullName>
    </submittedName>
</protein>
<dbReference type="Pfam" id="PF00881">
    <property type="entry name" value="Nitroreductase"/>
    <property type="match status" value="2"/>
</dbReference>
<dbReference type="GO" id="GO:0016491">
    <property type="term" value="F:oxidoreductase activity"/>
    <property type="evidence" value="ECO:0007669"/>
    <property type="project" value="UniProtKB-KW"/>
</dbReference>
<accession>A0A3G2R3E4</accession>
<dbReference type="PANTHER" id="PTHR43673">
    <property type="entry name" value="NAD(P)H NITROREDUCTASE YDGI-RELATED"/>
    <property type="match status" value="1"/>
</dbReference>
<evidence type="ECO:0000256" key="1">
    <source>
        <dbReference type="ARBA" id="ARBA00007118"/>
    </source>
</evidence>
<sequence length="165" mass="18571">MNEVVKVLKERRSIRDYLSKPIPREILEDIIDCGRLAPSANNVQPWLFVVVTEEGRKRELAGLATYGKFIASAAACVAVFCEKDNPHLVEDGSAATENIIIAAKSYGIDSCWVAGYRRQYSDAVRKALNVPEKYELVSLVALGYSDKNAERPKKQLNQVLHWEKY</sequence>
<dbReference type="CDD" id="cd02062">
    <property type="entry name" value="Nitro_FMN_reductase"/>
    <property type="match status" value="1"/>
</dbReference>
<keyword evidence="5" id="KW-1185">Reference proteome</keyword>
<comment type="similarity">
    <text evidence="1">Belongs to the nitroreductase family.</text>
</comment>
<dbReference type="EMBL" id="CP033169">
    <property type="protein sequence ID" value="AYO29889.1"/>
    <property type="molecule type" value="Genomic_DNA"/>
</dbReference>
<dbReference type="RefSeq" id="WP_120765320.1">
    <property type="nucleotide sequence ID" value="NZ_CP033169.1"/>
</dbReference>
<dbReference type="SUPFAM" id="SSF55469">
    <property type="entry name" value="FMN-dependent nitroreductase-like"/>
    <property type="match status" value="1"/>
</dbReference>
<name>A0A3G2R3E4_9FIRM</name>